<dbReference type="VEuPathDB" id="VectorBase:ISCW024121"/>
<feature type="non-terminal residue" evidence="1">
    <location>
        <position position="60"/>
    </location>
</feature>
<dbReference type="Proteomes" id="UP000001555">
    <property type="component" value="Unassembled WGS sequence"/>
</dbReference>
<proteinExistence type="predicted"/>
<gene>
    <name evidence="1" type="ORF">IscW_ISCW024121</name>
</gene>
<dbReference type="EMBL" id="ABJB010517775">
    <property type="status" value="NOT_ANNOTATED_CDS"/>
    <property type="molecule type" value="Genomic_DNA"/>
</dbReference>
<reference evidence="1 3" key="1">
    <citation type="submission" date="2008-03" db="EMBL/GenBank/DDBJ databases">
        <title>Annotation of Ixodes scapularis.</title>
        <authorList>
            <consortium name="Ixodes scapularis Genome Project Consortium"/>
            <person name="Caler E."/>
            <person name="Hannick L.I."/>
            <person name="Bidwell S."/>
            <person name="Joardar V."/>
            <person name="Thiagarajan M."/>
            <person name="Amedeo P."/>
            <person name="Galinsky K.J."/>
            <person name="Schobel S."/>
            <person name="Inman J."/>
            <person name="Hostetler J."/>
            <person name="Miller J."/>
            <person name="Hammond M."/>
            <person name="Megy K."/>
            <person name="Lawson D."/>
            <person name="Kodira C."/>
            <person name="Sutton G."/>
            <person name="Meyer J."/>
            <person name="Hill C.A."/>
            <person name="Birren B."/>
            <person name="Nene V."/>
            <person name="Collins F."/>
            <person name="Alarcon-Chaidez F."/>
            <person name="Wikel S."/>
            <person name="Strausberg R."/>
        </authorList>
    </citation>
    <scope>NUCLEOTIDE SEQUENCE [LARGE SCALE GENOMIC DNA]</scope>
    <source>
        <strain evidence="3">Wikel</strain>
        <strain evidence="1">Wikel colony</strain>
    </source>
</reference>
<evidence type="ECO:0000313" key="1">
    <source>
        <dbReference type="EMBL" id="EEC03421.1"/>
    </source>
</evidence>
<dbReference type="AlphaFoldDB" id="B7P9Z9"/>
<name>B7P9Z9_IXOSC</name>
<evidence type="ECO:0000313" key="2">
    <source>
        <dbReference type="EnsemblMetazoa" id="ISCW024121-PA"/>
    </source>
</evidence>
<dbReference type="InParanoid" id="B7P9Z9"/>
<organism>
    <name type="scientific">Ixodes scapularis</name>
    <name type="common">Black-legged tick</name>
    <name type="synonym">Deer tick</name>
    <dbReference type="NCBI Taxonomy" id="6945"/>
    <lineage>
        <taxon>Eukaryota</taxon>
        <taxon>Metazoa</taxon>
        <taxon>Ecdysozoa</taxon>
        <taxon>Arthropoda</taxon>
        <taxon>Chelicerata</taxon>
        <taxon>Arachnida</taxon>
        <taxon>Acari</taxon>
        <taxon>Parasitiformes</taxon>
        <taxon>Ixodida</taxon>
        <taxon>Ixodoidea</taxon>
        <taxon>Ixodidae</taxon>
        <taxon>Ixodinae</taxon>
        <taxon>Ixodes</taxon>
    </lineage>
</organism>
<dbReference type="EMBL" id="DS668188">
    <property type="protein sequence ID" value="EEC03421.1"/>
    <property type="molecule type" value="Genomic_DNA"/>
</dbReference>
<evidence type="ECO:0000313" key="3">
    <source>
        <dbReference type="Proteomes" id="UP000001555"/>
    </source>
</evidence>
<sequence>TSVVTVEVPTKITTSLGPRQGLEPPAKCGIRTLVISLVVFSSRFRSLWRVLTCSKGFWLT</sequence>
<feature type="non-terminal residue" evidence="1">
    <location>
        <position position="1"/>
    </location>
</feature>
<protein>
    <submittedName>
        <fullName evidence="1 2">Uncharacterized protein</fullName>
    </submittedName>
</protein>
<dbReference type="VEuPathDB" id="VectorBase:ISCI024121"/>
<dbReference type="PaxDb" id="6945-B7P9Z9"/>
<accession>B7P9Z9</accession>
<dbReference type="EnsemblMetazoa" id="ISCW024121-RA">
    <property type="protein sequence ID" value="ISCW024121-PA"/>
    <property type="gene ID" value="ISCW024121"/>
</dbReference>
<dbReference type="HOGENOM" id="CLU_2948561_0_0_1"/>
<reference evidence="2" key="2">
    <citation type="submission" date="2020-05" db="UniProtKB">
        <authorList>
            <consortium name="EnsemblMetazoa"/>
        </authorList>
    </citation>
    <scope>IDENTIFICATION</scope>
    <source>
        <strain evidence="2">wikel</strain>
    </source>
</reference>
<keyword evidence="3" id="KW-1185">Reference proteome</keyword>